<feature type="region of interest" description="Disordered" evidence="6">
    <location>
        <begin position="45"/>
        <end position="77"/>
    </location>
</feature>
<dbReference type="InterPro" id="IPR002136">
    <property type="entry name" value="Ribosomal_uL4"/>
</dbReference>
<evidence type="ECO:0000256" key="6">
    <source>
        <dbReference type="SAM" id="MobiDB-lite"/>
    </source>
</evidence>
<evidence type="ECO:0000256" key="3">
    <source>
        <dbReference type="ARBA" id="ARBA00023274"/>
    </source>
</evidence>
<name>A0A1M6FWP5_9FLAO</name>
<sequence length="209" mass="22850">MEVKVLDINGKETGRKVQLSDSVFAIEPNKHAVYLDVKQYLANQRQGTHKAKERAEVAGSTRKIKKQKGTGTARAGSAKSPVFKGGGTIFGPRPRSYSFKLNKALKRLARKSAFSIKAQESNLIVVEDFTFEAPSTKNFTNVLKALGLENKKSLFVLGDTNKNVYLSSRNLKGSSVVTNSELSTYAILNANNLVLLEGSLEGIEENLSK</sequence>
<dbReference type="InterPro" id="IPR023574">
    <property type="entry name" value="Ribosomal_uL4_dom_sf"/>
</dbReference>
<evidence type="ECO:0000256" key="2">
    <source>
        <dbReference type="ARBA" id="ARBA00022980"/>
    </source>
</evidence>
<dbReference type="EMBL" id="FQZI01000004">
    <property type="protein sequence ID" value="SHJ02092.1"/>
    <property type="molecule type" value="Genomic_DNA"/>
</dbReference>
<dbReference type="HAMAP" id="MF_01328_B">
    <property type="entry name" value="Ribosomal_uL4_B"/>
    <property type="match status" value="1"/>
</dbReference>
<keyword evidence="3 5" id="KW-0687">Ribonucleoprotein</keyword>
<keyword evidence="5" id="KW-0699">rRNA-binding</keyword>
<evidence type="ECO:0000313" key="8">
    <source>
        <dbReference type="Proteomes" id="UP000184488"/>
    </source>
</evidence>
<dbReference type="GO" id="GO:1990904">
    <property type="term" value="C:ribonucleoprotein complex"/>
    <property type="evidence" value="ECO:0007669"/>
    <property type="project" value="UniProtKB-KW"/>
</dbReference>
<dbReference type="GO" id="GO:0003735">
    <property type="term" value="F:structural constituent of ribosome"/>
    <property type="evidence" value="ECO:0007669"/>
    <property type="project" value="InterPro"/>
</dbReference>
<keyword evidence="8" id="KW-1185">Reference proteome</keyword>
<dbReference type="InterPro" id="IPR013005">
    <property type="entry name" value="Ribosomal_uL4-like"/>
</dbReference>
<dbReference type="Gene3D" id="3.40.1370.10">
    <property type="match status" value="1"/>
</dbReference>
<dbReference type="SUPFAM" id="SSF52166">
    <property type="entry name" value="Ribosomal protein L4"/>
    <property type="match status" value="1"/>
</dbReference>
<comment type="function">
    <text evidence="5">One of the primary rRNA binding proteins, this protein initially binds near the 5'-end of the 23S rRNA. It is important during the early stages of 50S assembly. It makes multiple contacts with different domains of the 23S rRNA in the assembled 50S subunit and ribosome.</text>
</comment>
<dbReference type="RefSeq" id="WP_073311716.1">
    <property type="nucleotide sequence ID" value="NZ_FQZI01000004.1"/>
</dbReference>
<organism evidence="7 8">
    <name type="scientific">Flavobacterium terrae</name>
    <dbReference type="NCBI Taxonomy" id="415425"/>
    <lineage>
        <taxon>Bacteria</taxon>
        <taxon>Pseudomonadati</taxon>
        <taxon>Bacteroidota</taxon>
        <taxon>Flavobacteriia</taxon>
        <taxon>Flavobacteriales</taxon>
        <taxon>Flavobacteriaceae</taxon>
        <taxon>Flavobacterium</taxon>
    </lineage>
</organism>
<dbReference type="GO" id="GO:0006412">
    <property type="term" value="P:translation"/>
    <property type="evidence" value="ECO:0007669"/>
    <property type="project" value="UniProtKB-UniRule"/>
</dbReference>
<dbReference type="OrthoDB" id="9803201at2"/>
<dbReference type="AlphaFoldDB" id="A0A1M6FWP5"/>
<comment type="function">
    <text evidence="5">Forms part of the polypeptide exit tunnel.</text>
</comment>
<evidence type="ECO:0000256" key="1">
    <source>
        <dbReference type="ARBA" id="ARBA00010528"/>
    </source>
</evidence>
<proteinExistence type="inferred from homology"/>
<dbReference type="Proteomes" id="UP000184488">
    <property type="component" value="Unassembled WGS sequence"/>
</dbReference>
<comment type="subunit">
    <text evidence="5">Part of the 50S ribosomal subunit.</text>
</comment>
<dbReference type="GO" id="GO:0019843">
    <property type="term" value="F:rRNA binding"/>
    <property type="evidence" value="ECO:0007669"/>
    <property type="project" value="UniProtKB-UniRule"/>
</dbReference>
<dbReference type="PANTHER" id="PTHR10746">
    <property type="entry name" value="50S RIBOSOMAL PROTEIN L4"/>
    <property type="match status" value="1"/>
</dbReference>
<keyword evidence="2 5" id="KW-0689">Ribosomal protein</keyword>
<dbReference type="STRING" id="415425.SAMN05444363_2385"/>
<dbReference type="NCBIfam" id="TIGR03953">
    <property type="entry name" value="rplD_bact"/>
    <property type="match status" value="1"/>
</dbReference>
<evidence type="ECO:0000256" key="5">
    <source>
        <dbReference type="HAMAP-Rule" id="MF_01328"/>
    </source>
</evidence>
<reference evidence="8" key="1">
    <citation type="submission" date="2016-11" db="EMBL/GenBank/DDBJ databases">
        <authorList>
            <person name="Varghese N."/>
            <person name="Submissions S."/>
        </authorList>
    </citation>
    <scope>NUCLEOTIDE SEQUENCE [LARGE SCALE GENOMIC DNA]</scope>
    <source>
        <strain evidence="8">DSM 18829</strain>
    </source>
</reference>
<evidence type="ECO:0000256" key="4">
    <source>
        <dbReference type="ARBA" id="ARBA00035244"/>
    </source>
</evidence>
<protein>
    <recommendedName>
        <fullName evidence="4 5">Large ribosomal subunit protein uL4</fullName>
    </recommendedName>
</protein>
<gene>
    <name evidence="5" type="primary">rplD</name>
    <name evidence="7" type="ORF">SAMN05444363_2385</name>
</gene>
<comment type="similarity">
    <text evidence="1 5">Belongs to the universal ribosomal protein uL4 family.</text>
</comment>
<dbReference type="PANTHER" id="PTHR10746:SF6">
    <property type="entry name" value="LARGE RIBOSOMAL SUBUNIT PROTEIN UL4M"/>
    <property type="match status" value="1"/>
</dbReference>
<dbReference type="Pfam" id="PF00573">
    <property type="entry name" value="Ribosomal_L4"/>
    <property type="match status" value="1"/>
</dbReference>
<keyword evidence="5" id="KW-0694">RNA-binding</keyword>
<evidence type="ECO:0000313" key="7">
    <source>
        <dbReference type="EMBL" id="SHJ02092.1"/>
    </source>
</evidence>
<dbReference type="GO" id="GO:0005840">
    <property type="term" value="C:ribosome"/>
    <property type="evidence" value="ECO:0007669"/>
    <property type="project" value="UniProtKB-KW"/>
</dbReference>
<accession>A0A1M6FWP5</accession>